<dbReference type="PROSITE" id="PS50994">
    <property type="entry name" value="INTEGRASE"/>
    <property type="match status" value="1"/>
</dbReference>
<sequence length="334" mass="38822">MSPAGLLQPLPIPELVWEDVSMDFIEGLPNSHGFTVIMVVVDRLTKYAHFLSLKHPYTTKVVAEIYVKEISRLHRMPRSIATDRDKVFTSQFWTEYFRLQGSELWMSSAYHPQTDGQTEALKKCLETYLHCFVSTRQKQWSRWLHWAKFWYNTSYQTSTRLTPFEVVYGRPPPSVHRYEYGSTDVAQVDNFLRERDNILQLLKENLVVAQNRMKQMSISIAANKNLTLVSGFISSFNPFVKIPYGIGLKLKLGASEGIVEELPSVSEDGVAVLQPKWILEVRWVKIGTKTVQEALVHWTGLSNDDAMWERFNDLERQFPHLNLETRFVFKGRRM</sequence>
<dbReference type="Gene3D" id="3.30.420.10">
    <property type="entry name" value="Ribonuclease H-like superfamily/Ribonuclease H"/>
    <property type="match status" value="1"/>
</dbReference>
<dbReference type="AlphaFoldDB" id="A0A2N9EG81"/>
<dbReference type="SUPFAM" id="SSF53098">
    <property type="entry name" value="Ribonuclease H-like"/>
    <property type="match status" value="1"/>
</dbReference>
<dbReference type="EMBL" id="OIVN01000069">
    <property type="protein sequence ID" value="SPC73680.1"/>
    <property type="molecule type" value="Genomic_DNA"/>
</dbReference>
<reference evidence="2" key="1">
    <citation type="submission" date="2018-02" db="EMBL/GenBank/DDBJ databases">
        <authorList>
            <person name="Cohen D.B."/>
            <person name="Kent A.D."/>
        </authorList>
    </citation>
    <scope>NUCLEOTIDE SEQUENCE</scope>
</reference>
<gene>
    <name evidence="2" type="ORF">FSB_LOCUS1562</name>
</gene>
<feature type="domain" description="Integrase catalytic" evidence="1">
    <location>
        <begin position="7"/>
        <end position="171"/>
    </location>
</feature>
<dbReference type="InterPro" id="IPR001584">
    <property type="entry name" value="Integrase_cat-core"/>
</dbReference>
<dbReference type="InterPro" id="IPR012337">
    <property type="entry name" value="RNaseH-like_sf"/>
</dbReference>
<accession>A0A2N9EG81</accession>
<protein>
    <recommendedName>
        <fullName evidence="1">Integrase catalytic domain-containing protein</fullName>
    </recommendedName>
</protein>
<organism evidence="2">
    <name type="scientific">Fagus sylvatica</name>
    <name type="common">Beechnut</name>
    <dbReference type="NCBI Taxonomy" id="28930"/>
    <lineage>
        <taxon>Eukaryota</taxon>
        <taxon>Viridiplantae</taxon>
        <taxon>Streptophyta</taxon>
        <taxon>Embryophyta</taxon>
        <taxon>Tracheophyta</taxon>
        <taxon>Spermatophyta</taxon>
        <taxon>Magnoliopsida</taxon>
        <taxon>eudicotyledons</taxon>
        <taxon>Gunneridae</taxon>
        <taxon>Pentapetalae</taxon>
        <taxon>rosids</taxon>
        <taxon>fabids</taxon>
        <taxon>Fagales</taxon>
        <taxon>Fagaceae</taxon>
        <taxon>Fagus</taxon>
    </lineage>
</organism>
<evidence type="ECO:0000313" key="2">
    <source>
        <dbReference type="EMBL" id="SPC73680.1"/>
    </source>
</evidence>
<dbReference type="InterPro" id="IPR036397">
    <property type="entry name" value="RNaseH_sf"/>
</dbReference>
<dbReference type="GO" id="GO:0015074">
    <property type="term" value="P:DNA integration"/>
    <property type="evidence" value="ECO:0007669"/>
    <property type="project" value="InterPro"/>
</dbReference>
<proteinExistence type="predicted"/>
<dbReference type="InterPro" id="IPR016197">
    <property type="entry name" value="Chromo-like_dom_sf"/>
</dbReference>
<name>A0A2N9EG81_FAGSY</name>
<dbReference type="PANTHER" id="PTHR45835">
    <property type="entry name" value="YALI0A06105P"/>
    <property type="match status" value="1"/>
</dbReference>
<dbReference type="PANTHER" id="PTHR45835:SF99">
    <property type="entry name" value="CHROMO DOMAIN-CONTAINING PROTEIN-RELATED"/>
    <property type="match status" value="1"/>
</dbReference>
<dbReference type="GO" id="GO:0003676">
    <property type="term" value="F:nucleic acid binding"/>
    <property type="evidence" value="ECO:0007669"/>
    <property type="project" value="InterPro"/>
</dbReference>
<dbReference type="SUPFAM" id="SSF54160">
    <property type="entry name" value="Chromo domain-like"/>
    <property type="match status" value="1"/>
</dbReference>
<evidence type="ECO:0000259" key="1">
    <source>
        <dbReference type="PROSITE" id="PS50994"/>
    </source>
</evidence>